<dbReference type="InterPro" id="IPR017437">
    <property type="entry name" value="ATP-NAD_kinase_PpnK-typ_C"/>
</dbReference>
<dbReference type="HAMAP" id="MF_00361">
    <property type="entry name" value="NAD_kinase"/>
    <property type="match status" value="1"/>
</dbReference>
<comment type="caution">
    <text evidence="5">Lacks conserved residue(s) required for the propagation of feature annotation.</text>
</comment>
<dbReference type="InterPro" id="IPR016064">
    <property type="entry name" value="NAD/diacylglycerol_kinase_sf"/>
</dbReference>
<comment type="similarity">
    <text evidence="5">Belongs to the NAD kinase family.</text>
</comment>
<comment type="subcellular location">
    <subcellularLocation>
        <location evidence="5">Cytoplasm</location>
    </subcellularLocation>
</comment>
<organism evidence="6 7">
    <name type="scientific">Candidatus Terraquivivens tikiterensis</name>
    <dbReference type="NCBI Taxonomy" id="1980982"/>
    <lineage>
        <taxon>Archaea</taxon>
        <taxon>Nitrososphaerota</taxon>
        <taxon>Candidatus Wolframiiraptoraceae</taxon>
        <taxon>Candidatus Terraquivivens</taxon>
    </lineage>
</organism>
<proteinExistence type="inferred from homology"/>
<comment type="catalytic activity">
    <reaction evidence="5">
        <text>NAD(+) + ATP = ADP + NADP(+) + H(+)</text>
        <dbReference type="Rhea" id="RHEA:18629"/>
        <dbReference type="ChEBI" id="CHEBI:15378"/>
        <dbReference type="ChEBI" id="CHEBI:30616"/>
        <dbReference type="ChEBI" id="CHEBI:57540"/>
        <dbReference type="ChEBI" id="CHEBI:58349"/>
        <dbReference type="ChEBI" id="CHEBI:456216"/>
        <dbReference type="EC" id="2.7.1.23"/>
    </reaction>
</comment>
<dbReference type="PANTHER" id="PTHR20275:SF0">
    <property type="entry name" value="NAD KINASE"/>
    <property type="match status" value="1"/>
</dbReference>
<dbReference type="GO" id="GO:0046872">
    <property type="term" value="F:metal ion binding"/>
    <property type="evidence" value="ECO:0007669"/>
    <property type="project" value="UniProtKB-UniRule"/>
</dbReference>
<keyword evidence="2 5" id="KW-0418">Kinase</keyword>
<dbReference type="Pfam" id="PF20143">
    <property type="entry name" value="NAD_kinase_C"/>
    <property type="match status" value="1"/>
</dbReference>
<gene>
    <name evidence="5" type="primary">nadK</name>
    <name evidence="6" type="ORF">B9J98_00385</name>
</gene>
<dbReference type="InterPro" id="IPR036390">
    <property type="entry name" value="WH_DNA-bd_sf"/>
</dbReference>
<dbReference type="GO" id="GO:0003951">
    <property type="term" value="F:NAD+ kinase activity"/>
    <property type="evidence" value="ECO:0007669"/>
    <property type="project" value="UniProtKB-UniRule"/>
</dbReference>
<dbReference type="PANTHER" id="PTHR20275">
    <property type="entry name" value="NAD KINASE"/>
    <property type="match status" value="1"/>
</dbReference>
<evidence type="ECO:0000256" key="1">
    <source>
        <dbReference type="ARBA" id="ARBA00022679"/>
    </source>
</evidence>
<dbReference type="InterPro" id="IPR017438">
    <property type="entry name" value="ATP-NAD_kinase_N"/>
</dbReference>
<evidence type="ECO:0000313" key="6">
    <source>
        <dbReference type="EMBL" id="PUA34427.1"/>
    </source>
</evidence>
<dbReference type="Proteomes" id="UP000244066">
    <property type="component" value="Unassembled WGS sequence"/>
</dbReference>
<dbReference type="InterPro" id="IPR036388">
    <property type="entry name" value="WH-like_DNA-bd_sf"/>
</dbReference>
<dbReference type="GO" id="GO:0019674">
    <property type="term" value="P:NAD+ metabolic process"/>
    <property type="evidence" value="ECO:0007669"/>
    <property type="project" value="InterPro"/>
</dbReference>
<feature type="binding site" evidence="5">
    <location>
        <begin position="97"/>
        <end position="98"/>
    </location>
    <ligand>
        <name>NAD(+)</name>
        <dbReference type="ChEBI" id="CHEBI:57540"/>
    </ligand>
</feature>
<feature type="binding site" evidence="5">
    <location>
        <position position="135"/>
    </location>
    <ligand>
        <name>NAD(+)</name>
        <dbReference type="ChEBI" id="CHEBI:57540"/>
    </ligand>
</feature>
<dbReference type="Gene3D" id="1.10.10.10">
    <property type="entry name" value="Winged helix-like DNA-binding domain superfamily/Winged helix DNA-binding domain"/>
    <property type="match status" value="1"/>
</dbReference>
<comment type="cofactor">
    <cofactor evidence="5">
        <name>a divalent metal cation</name>
        <dbReference type="ChEBI" id="CHEBI:60240"/>
    </cofactor>
</comment>
<keyword evidence="5" id="KW-0547">Nucleotide-binding</keyword>
<keyword evidence="5" id="KW-0963">Cytoplasm</keyword>
<protein>
    <recommendedName>
        <fullName evidence="5">NAD kinase</fullName>
        <ecNumber evidence="5">2.7.1.23</ecNumber>
    </recommendedName>
    <alternativeName>
        <fullName evidence="5">ATP-dependent NAD kinase</fullName>
    </alternativeName>
</protein>
<sequence length="306" mass="34002">MEYRALKSLADIEYSENDIALVVGTDSDVLMAFHELGSKHVPILGVCETETKGFLTEVSINDLPKALESVQKKRYFVEESTRLSVSVDGKSVPPAVNEAAIFPSRSATIMEYTLTVDEEIVWRDYSDGVIISTPLGSSAYALSAGGPMVAHKARVFVIVPVNSLDVTRRPLVVPDDSKILINGIHSRARCEVVIDGTVRLKVESKVEVKRHEVPARLVRLPGSSYVLEKMAKKVQLAEELLKIPPSAKLILKTLEYEGPLTHRELVRKTMLPDRTMRQALALLIGKGMVKRKPLLRDARQKLYYIA</sequence>
<comment type="function">
    <text evidence="5">Involved in the regulation of the intracellular balance of NAD and NADP, and is a key enzyme in the biosynthesis of NADP. Catalyzes specifically the phosphorylation on 2'-hydroxyl of the adenosine moiety of NAD to yield NADP.</text>
</comment>
<dbReference type="GO" id="GO:0006741">
    <property type="term" value="P:NADP+ biosynthetic process"/>
    <property type="evidence" value="ECO:0007669"/>
    <property type="project" value="UniProtKB-UniRule"/>
</dbReference>
<keyword evidence="3 5" id="KW-0521">NADP</keyword>
<dbReference type="Gene3D" id="3.40.50.10330">
    <property type="entry name" value="Probable inorganic polyphosphate/atp-NAD kinase, domain 1"/>
    <property type="match status" value="1"/>
</dbReference>
<evidence type="ECO:0000256" key="4">
    <source>
        <dbReference type="ARBA" id="ARBA00023027"/>
    </source>
</evidence>
<dbReference type="GO" id="GO:0005524">
    <property type="term" value="F:ATP binding"/>
    <property type="evidence" value="ECO:0007669"/>
    <property type="project" value="UniProtKB-KW"/>
</dbReference>
<keyword evidence="5" id="KW-0067">ATP-binding</keyword>
<evidence type="ECO:0000256" key="3">
    <source>
        <dbReference type="ARBA" id="ARBA00022857"/>
    </source>
</evidence>
<dbReference type="GO" id="GO:0005737">
    <property type="term" value="C:cytoplasm"/>
    <property type="evidence" value="ECO:0007669"/>
    <property type="project" value="UniProtKB-SubCell"/>
</dbReference>
<keyword evidence="1 5" id="KW-0808">Transferase</keyword>
<comment type="caution">
    <text evidence="6">The sequence shown here is derived from an EMBL/GenBank/DDBJ whole genome shotgun (WGS) entry which is preliminary data.</text>
</comment>
<accession>A0A2R7YAI5</accession>
<dbReference type="SUPFAM" id="SSF46785">
    <property type="entry name" value="Winged helix' DNA-binding domain"/>
    <property type="match status" value="1"/>
</dbReference>
<feature type="binding site" evidence="5">
    <location>
        <begin position="138"/>
        <end position="143"/>
    </location>
    <ligand>
        <name>NAD(+)</name>
        <dbReference type="ChEBI" id="CHEBI:57540"/>
    </ligand>
</feature>
<evidence type="ECO:0000256" key="2">
    <source>
        <dbReference type="ARBA" id="ARBA00022777"/>
    </source>
</evidence>
<dbReference type="Pfam" id="PF01513">
    <property type="entry name" value="NAD_kinase"/>
    <property type="match status" value="1"/>
</dbReference>
<name>A0A2R7YAI5_9ARCH</name>
<reference evidence="6 7" key="1">
    <citation type="submission" date="2017-04" db="EMBL/GenBank/DDBJ databases">
        <title>Draft Aigarchaeota genome from a New Zealand hot spring.</title>
        <authorList>
            <person name="Reysenbach A.-L."/>
            <person name="Donaho J.A."/>
            <person name="Gerhart J."/>
            <person name="Kelley J.F."/>
            <person name="Kouba K."/>
            <person name="Podar M."/>
            <person name="Stott M."/>
        </authorList>
    </citation>
    <scope>NUCLEOTIDE SEQUENCE [LARGE SCALE GENOMIC DNA]</scope>
    <source>
        <strain evidence="6">NZ13_MG1</strain>
    </source>
</reference>
<dbReference type="InterPro" id="IPR002504">
    <property type="entry name" value="NADK"/>
</dbReference>
<evidence type="ECO:0000313" key="7">
    <source>
        <dbReference type="Proteomes" id="UP000244066"/>
    </source>
</evidence>
<dbReference type="EMBL" id="NDWU01000001">
    <property type="protein sequence ID" value="PUA34427.1"/>
    <property type="molecule type" value="Genomic_DNA"/>
</dbReference>
<keyword evidence="4 5" id="KW-0520">NAD</keyword>
<feature type="active site" description="Proton acceptor" evidence="5">
    <location>
        <position position="26"/>
    </location>
</feature>
<evidence type="ECO:0000256" key="5">
    <source>
        <dbReference type="HAMAP-Rule" id="MF_00361"/>
    </source>
</evidence>
<dbReference type="EC" id="2.7.1.23" evidence="5"/>
<dbReference type="Gene3D" id="2.60.200.30">
    <property type="entry name" value="Probable inorganic polyphosphate/atp-NAD kinase, domain 2"/>
    <property type="match status" value="1"/>
</dbReference>
<feature type="binding site" evidence="5">
    <location>
        <position position="127"/>
    </location>
    <ligand>
        <name>NAD(+)</name>
        <dbReference type="ChEBI" id="CHEBI:57540"/>
    </ligand>
</feature>
<dbReference type="AlphaFoldDB" id="A0A2R7YAI5"/>
<dbReference type="SUPFAM" id="SSF111331">
    <property type="entry name" value="NAD kinase/diacylglycerol kinase-like"/>
    <property type="match status" value="1"/>
</dbReference>